<dbReference type="Pfam" id="PF02597">
    <property type="entry name" value="ThiS"/>
    <property type="match status" value="1"/>
</dbReference>
<dbReference type="InterPro" id="IPR016155">
    <property type="entry name" value="Mopterin_synth/thiamin_S_b"/>
</dbReference>
<dbReference type="EMBL" id="LZRT01000090">
    <property type="protein sequence ID" value="OUM86435.1"/>
    <property type="molecule type" value="Genomic_DNA"/>
</dbReference>
<organism evidence="1 2">
    <name type="scientific">Bacillus thermozeamaize</name>
    <dbReference type="NCBI Taxonomy" id="230954"/>
    <lineage>
        <taxon>Bacteria</taxon>
        <taxon>Bacillati</taxon>
        <taxon>Bacillota</taxon>
        <taxon>Bacilli</taxon>
        <taxon>Bacillales</taxon>
        <taxon>Bacillaceae</taxon>
        <taxon>Bacillus</taxon>
    </lineage>
</organism>
<dbReference type="Gene3D" id="3.10.20.30">
    <property type="match status" value="1"/>
</dbReference>
<comment type="caution">
    <text evidence="1">The sequence shown here is derived from an EMBL/GenBank/DDBJ whole genome shotgun (WGS) entry which is preliminary data.</text>
</comment>
<protein>
    <submittedName>
        <fullName evidence="1">Thiamine biosynthesis protein ThiS</fullName>
    </submittedName>
</protein>
<dbReference type="InterPro" id="IPR012675">
    <property type="entry name" value="Beta-grasp_dom_sf"/>
</dbReference>
<dbReference type="InterPro" id="IPR010035">
    <property type="entry name" value="Thi_S"/>
</dbReference>
<sequence length="67" mass="7637">MLLYINGQSREIPSEVDTVQRLLDHLNIGKKILIVQHNEEILKRENYASAPLREGDRIEIVHFVGGG</sequence>
<dbReference type="SUPFAM" id="SSF54285">
    <property type="entry name" value="MoaD/ThiS"/>
    <property type="match status" value="1"/>
</dbReference>
<dbReference type="NCBIfam" id="TIGR01683">
    <property type="entry name" value="thiS"/>
    <property type="match status" value="1"/>
</dbReference>
<reference evidence="2" key="1">
    <citation type="submission" date="2016-06" db="EMBL/GenBank/DDBJ databases">
        <authorList>
            <person name="Nascimento L."/>
            <person name="Pereira R.V."/>
            <person name="Martins L.F."/>
            <person name="Quaggio R.B."/>
            <person name="Silva A.M."/>
            <person name="Setubal J.C."/>
        </authorList>
    </citation>
    <scope>NUCLEOTIDE SEQUENCE [LARGE SCALE GENOMIC DNA]</scope>
</reference>
<accession>A0A1Y3PGD2</accession>
<evidence type="ECO:0000313" key="2">
    <source>
        <dbReference type="Proteomes" id="UP000196475"/>
    </source>
</evidence>
<dbReference type="AlphaFoldDB" id="A0A1Y3PGD2"/>
<dbReference type="PANTHER" id="PTHR34472:SF1">
    <property type="entry name" value="SULFUR CARRIER PROTEIN THIS"/>
    <property type="match status" value="1"/>
</dbReference>
<name>A0A1Y3PGD2_9BACI</name>
<proteinExistence type="predicted"/>
<dbReference type="CDD" id="cd00565">
    <property type="entry name" value="Ubl_ThiS"/>
    <property type="match status" value="1"/>
</dbReference>
<evidence type="ECO:0000313" key="1">
    <source>
        <dbReference type="EMBL" id="OUM86435.1"/>
    </source>
</evidence>
<dbReference type="Proteomes" id="UP000196475">
    <property type="component" value="Unassembled WGS sequence"/>
</dbReference>
<gene>
    <name evidence="1" type="ORF">BAA01_06715</name>
</gene>
<dbReference type="PANTHER" id="PTHR34472">
    <property type="entry name" value="SULFUR CARRIER PROTEIN THIS"/>
    <property type="match status" value="1"/>
</dbReference>
<dbReference type="InterPro" id="IPR003749">
    <property type="entry name" value="ThiS/MoaD-like"/>
</dbReference>